<evidence type="ECO:0000313" key="11">
    <source>
        <dbReference type="EMBL" id="MBA8950102.1"/>
    </source>
</evidence>
<dbReference type="Gene3D" id="3.40.190.100">
    <property type="entry name" value="Glycine betaine-binding periplasmic protein, domain 2"/>
    <property type="match status" value="1"/>
</dbReference>
<evidence type="ECO:0000256" key="8">
    <source>
        <dbReference type="ARBA" id="ARBA00035652"/>
    </source>
</evidence>
<dbReference type="Pfam" id="PF00528">
    <property type="entry name" value="BPD_transp_1"/>
    <property type="match status" value="1"/>
</dbReference>
<accession>A0A7W3LL81</accession>
<keyword evidence="2 9" id="KW-0813">Transport</keyword>
<dbReference type="RefSeq" id="WP_182842573.1">
    <property type="nucleotide sequence ID" value="NZ_BAAALP010000031.1"/>
</dbReference>
<dbReference type="CDD" id="cd06261">
    <property type="entry name" value="TM_PBP2"/>
    <property type="match status" value="1"/>
</dbReference>
<dbReference type="Proteomes" id="UP000572680">
    <property type="component" value="Unassembled WGS sequence"/>
</dbReference>
<keyword evidence="5 9" id="KW-1133">Transmembrane helix</keyword>
<feature type="transmembrane region" description="Helical" evidence="9">
    <location>
        <begin position="213"/>
        <end position="232"/>
    </location>
</feature>
<evidence type="ECO:0000259" key="10">
    <source>
        <dbReference type="PROSITE" id="PS50928"/>
    </source>
</evidence>
<comment type="similarity">
    <text evidence="9">Belongs to the binding-protein-dependent transport system permease family.</text>
</comment>
<evidence type="ECO:0000313" key="12">
    <source>
        <dbReference type="Proteomes" id="UP000572680"/>
    </source>
</evidence>
<dbReference type="Gene3D" id="3.10.105.10">
    <property type="entry name" value="Dipeptide-binding Protein, Domain 3"/>
    <property type="match status" value="2"/>
</dbReference>
<dbReference type="SUPFAM" id="SSF53850">
    <property type="entry name" value="Periplasmic binding protein-like II"/>
    <property type="match status" value="1"/>
</dbReference>
<evidence type="ECO:0000256" key="1">
    <source>
        <dbReference type="ARBA" id="ARBA00004141"/>
    </source>
</evidence>
<reference evidence="11 12" key="1">
    <citation type="submission" date="2020-08" db="EMBL/GenBank/DDBJ databases">
        <title>Genomic Encyclopedia of Type Strains, Phase IV (KMG-IV): sequencing the most valuable type-strain genomes for metagenomic binning, comparative biology and taxonomic classification.</title>
        <authorList>
            <person name="Goeker M."/>
        </authorList>
    </citation>
    <scope>NUCLEOTIDE SEQUENCE [LARGE SCALE GENOMIC DNA]</scope>
    <source>
        <strain evidence="11 12">DSM 44197</strain>
    </source>
</reference>
<dbReference type="PROSITE" id="PS50928">
    <property type="entry name" value="ABC_TM1"/>
    <property type="match status" value="1"/>
</dbReference>
<dbReference type="Gene3D" id="1.10.3720.10">
    <property type="entry name" value="MetI-like"/>
    <property type="match status" value="1"/>
</dbReference>
<dbReference type="InterPro" id="IPR007210">
    <property type="entry name" value="ABC_Gly_betaine_transp_sub-bd"/>
</dbReference>
<sequence>MSKLPLGDWVEGAVGFLTDNGGPVFDAVKSVVGGLVGGLETALTTPPALAMALIVALLGWWLRGPVFALVGLVGMLLIDNLGEWESAMKTLALVLVASVAALAIGVPLGIAAARRPRVAAVVQPVLDFMQTMPAFVYLIPAIFFFGVGQVPGVIATMIFALPPGVRLTRLGISQVDREMVEAAEAFGTPPRQTLLRVQLPLALGTIMTGVNQVIMLSLSMVVIAGMVGAGGLGAEVFGAITQLDVGRGFEAGLSVVILAITLDRLTGALGTRLSPIGRKRATAAAASGGWRGALAYRPRPAFALAGVLALVVVSAGMGLTGAGGDSPAARKLTIGYIPWDEDVAVTHLWKTELEKKGYQVDLQQVDAGPLYSGLASKDVDLFLGSWLPATHADYYGRYKGQIEDLGSWYDNASMQLAVLRNDPANSVADLTKDPARYGGKIIGIEPSAGEMKIIKNKVMPGYGLNGRFELVQGSTPAMLAELSRSVKNGKPIVVALWKPHWAYAKFPIKPLADPKGTFGSAERVHMLARKGFGKDFPELTGWLKRFRMKDDQLFPLEDLVINKYKGQEARGVEEWTRANPDFMPSIMK</sequence>
<evidence type="ECO:0000256" key="4">
    <source>
        <dbReference type="ARBA" id="ARBA00022692"/>
    </source>
</evidence>
<dbReference type="GO" id="GO:0031460">
    <property type="term" value="P:glycine betaine transport"/>
    <property type="evidence" value="ECO:0007669"/>
    <property type="project" value="TreeGrafter"/>
</dbReference>
<dbReference type="InterPro" id="IPR035906">
    <property type="entry name" value="MetI-like_sf"/>
</dbReference>
<feature type="transmembrane region" description="Helical" evidence="9">
    <location>
        <begin position="90"/>
        <end position="114"/>
    </location>
</feature>
<dbReference type="PANTHER" id="PTHR47737:SF1">
    <property type="entry name" value="GLYCINE BETAINE_PROLINE BETAINE TRANSPORT SYSTEM PERMEASE PROTEIN PROW"/>
    <property type="match status" value="1"/>
</dbReference>
<feature type="transmembrane region" description="Helical" evidence="9">
    <location>
        <begin position="134"/>
        <end position="161"/>
    </location>
</feature>
<evidence type="ECO:0000256" key="6">
    <source>
        <dbReference type="ARBA" id="ARBA00023136"/>
    </source>
</evidence>
<evidence type="ECO:0000256" key="5">
    <source>
        <dbReference type="ARBA" id="ARBA00022989"/>
    </source>
</evidence>
<dbReference type="AlphaFoldDB" id="A0A7W3LL81"/>
<feature type="domain" description="ABC transmembrane type-1" evidence="10">
    <location>
        <begin position="87"/>
        <end position="266"/>
    </location>
</feature>
<dbReference type="GO" id="GO:0005275">
    <property type="term" value="F:amine transmembrane transporter activity"/>
    <property type="evidence" value="ECO:0007669"/>
    <property type="project" value="TreeGrafter"/>
</dbReference>
<organism evidence="11 12">
    <name type="scientific">Actinomadura namibiensis</name>
    <dbReference type="NCBI Taxonomy" id="182080"/>
    <lineage>
        <taxon>Bacteria</taxon>
        <taxon>Bacillati</taxon>
        <taxon>Actinomycetota</taxon>
        <taxon>Actinomycetes</taxon>
        <taxon>Streptosporangiales</taxon>
        <taxon>Thermomonosporaceae</taxon>
        <taxon>Actinomadura</taxon>
    </lineage>
</organism>
<dbReference type="PANTHER" id="PTHR47737">
    <property type="entry name" value="GLYCINE BETAINE/PROLINE BETAINE TRANSPORT SYSTEM PERMEASE PROTEIN PROW"/>
    <property type="match status" value="1"/>
</dbReference>
<keyword evidence="3" id="KW-1003">Cell membrane</keyword>
<comment type="similarity">
    <text evidence="8">In the N-terminal section; belongs to the binding-protein-dependent transport system permease family.</text>
</comment>
<gene>
    <name evidence="11" type="ORF">HNR61_001715</name>
</gene>
<dbReference type="InterPro" id="IPR000515">
    <property type="entry name" value="MetI-like"/>
</dbReference>
<comment type="caution">
    <text evidence="11">The sequence shown here is derived from an EMBL/GenBank/DDBJ whole genome shotgun (WGS) entry which is preliminary data.</text>
</comment>
<comment type="subcellular location">
    <subcellularLocation>
        <location evidence="9">Cell membrane</location>
        <topology evidence="9">Multi-pass membrane protein</topology>
    </subcellularLocation>
    <subcellularLocation>
        <location evidence="1">Membrane</location>
        <topology evidence="1">Multi-pass membrane protein</topology>
    </subcellularLocation>
</comment>
<keyword evidence="12" id="KW-1185">Reference proteome</keyword>
<keyword evidence="6 9" id="KW-0472">Membrane</keyword>
<dbReference type="CDD" id="cd13639">
    <property type="entry name" value="PBP2_OpuAC_like"/>
    <property type="match status" value="1"/>
</dbReference>
<keyword evidence="4 9" id="KW-0812">Transmembrane</keyword>
<dbReference type="SUPFAM" id="SSF161098">
    <property type="entry name" value="MetI-like"/>
    <property type="match status" value="1"/>
</dbReference>
<dbReference type="GO" id="GO:0015226">
    <property type="term" value="F:carnitine transmembrane transporter activity"/>
    <property type="evidence" value="ECO:0007669"/>
    <property type="project" value="TreeGrafter"/>
</dbReference>
<dbReference type="GO" id="GO:0043190">
    <property type="term" value="C:ATP-binding cassette (ABC) transporter complex"/>
    <property type="evidence" value="ECO:0007669"/>
    <property type="project" value="InterPro"/>
</dbReference>
<name>A0A7W3LL81_ACTNM</name>
<feature type="transmembrane region" description="Helical" evidence="9">
    <location>
        <begin position="48"/>
        <end position="78"/>
    </location>
</feature>
<evidence type="ECO:0000256" key="3">
    <source>
        <dbReference type="ARBA" id="ARBA00022475"/>
    </source>
</evidence>
<evidence type="ECO:0000256" key="7">
    <source>
        <dbReference type="ARBA" id="ARBA00035642"/>
    </source>
</evidence>
<dbReference type="Pfam" id="PF04069">
    <property type="entry name" value="OpuAC"/>
    <property type="match status" value="1"/>
</dbReference>
<dbReference type="EMBL" id="JACJIA010000002">
    <property type="protein sequence ID" value="MBA8950102.1"/>
    <property type="molecule type" value="Genomic_DNA"/>
</dbReference>
<dbReference type="FunFam" id="1.10.3720.10:FF:000001">
    <property type="entry name" value="Glycine betaine ABC transporter, permease"/>
    <property type="match status" value="1"/>
</dbReference>
<evidence type="ECO:0000256" key="9">
    <source>
        <dbReference type="RuleBase" id="RU363032"/>
    </source>
</evidence>
<protein>
    <submittedName>
        <fullName evidence="11">Glycine betaine/proline transport system substrate-binding protein</fullName>
    </submittedName>
</protein>
<dbReference type="GO" id="GO:0015871">
    <property type="term" value="P:choline transport"/>
    <property type="evidence" value="ECO:0007669"/>
    <property type="project" value="TreeGrafter"/>
</dbReference>
<evidence type="ECO:0000256" key="2">
    <source>
        <dbReference type="ARBA" id="ARBA00022448"/>
    </source>
</evidence>
<proteinExistence type="inferred from homology"/>
<feature type="transmembrane region" description="Helical" evidence="9">
    <location>
        <begin position="301"/>
        <end position="322"/>
    </location>
</feature>
<comment type="similarity">
    <text evidence="7">In the C-terminal section; belongs to the OsmX family.</text>
</comment>